<organism evidence="2 3">
    <name type="scientific">Clunio marinus</name>
    <dbReference type="NCBI Taxonomy" id="568069"/>
    <lineage>
        <taxon>Eukaryota</taxon>
        <taxon>Metazoa</taxon>
        <taxon>Ecdysozoa</taxon>
        <taxon>Arthropoda</taxon>
        <taxon>Hexapoda</taxon>
        <taxon>Insecta</taxon>
        <taxon>Pterygota</taxon>
        <taxon>Neoptera</taxon>
        <taxon>Endopterygota</taxon>
        <taxon>Diptera</taxon>
        <taxon>Nematocera</taxon>
        <taxon>Chironomoidea</taxon>
        <taxon>Chironomidae</taxon>
        <taxon>Clunio</taxon>
    </lineage>
</organism>
<keyword evidence="1" id="KW-0732">Signal</keyword>
<name>A0A1J1HEC1_9DIPT</name>
<evidence type="ECO:0000313" key="3">
    <source>
        <dbReference type="Proteomes" id="UP000183832"/>
    </source>
</evidence>
<keyword evidence="3" id="KW-1185">Reference proteome</keyword>
<evidence type="ECO:0000256" key="1">
    <source>
        <dbReference type="SAM" id="SignalP"/>
    </source>
</evidence>
<feature type="chain" id="PRO_5009618991" evidence="1">
    <location>
        <begin position="20"/>
        <end position="75"/>
    </location>
</feature>
<reference evidence="2 3" key="1">
    <citation type="submission" date="2015-04" db="EMBL/GenBank/DDBJ databases">
        <authorList>
            <person name="Syromyatnikov M.Y."/>
            <person name="Popov V.N."/>
        </authorList>
    </citation>
    <scope>NUCLEOTIDE SEQUENCE [LARGE SCALE GENOMIC DNA]</scope>
</reference>
<gene>
    <name evidence="2" type="ORF">CLUMA_CG000395</name>
</gene>
<accession>A0A1J1HEC1</accession>
<evidence type="ECO:0000313" key="2">
    <source>
        <dbReference type="EMBL" id="CRK86341.1"/>
    </source>
</evidence>
<dbReference type="AlphaFoldDB" id="A0A1J1HEC1"/>
<dbReference type="EMBL" id="CVRI01000001">
    <property type="protein sequence ID" value="CRK86341.1"/>
    <property type="molecule type" value="Genomic_DNA"/>
</dbReference>
<proteinExistence type="predicted"/>
<feature type="signal peptide" evidence="1">
    <location>
        <begin position="1"/>
        <end position="19"/>
    </location>
</feature>
<dbReference type="Proteomes" id="UP000183832">
    <property type="component" value="Unassembled WGS sequence"/>
</dbReference>
<protein>
    <submittedName>
        <fullName evidence="2">CLUMA_CG000395, isoform A</fullName>
    </submittedName>
</protein>
<sequence length="75" mass="8948">MTFPFCSWVTLIIVVNVETKSCAWLNNNDFISQASSIRRFFFSAELHKIRENEIQHWRLDERSNSQYNIFNFGAE</sequence>